<dbReference type="Proteomes" id="UP000829398">
    <property type="component" value="Chromosome 6"/>
</dbReference>
<name>A0ACB8K3S5_CITSI</name>
<proteinExistence type="predicted"/>
<reference evidence="2" key="1">
    <citation type="journal article" date="2023" name="Hortic. Res.">
        <title>A chromosome-level phased genome enabling allele-level studies in sweet orange: a case study on citrus Huanglongbing tolerance.</title>
        <authorList>
            <person name="Wu B."/>
            <person name="Yu Q."/>
            <person name="Deng Z."/>
            <person name="Duan Y."/>
            <person name="Luo F."/>
            <person name="Gmitter F. Jr."/>
        </authorList>
    </citation>
    <scope>NUCLEOTIDE SEQUENCE [LARGE SCALE GENOMIC DNA]</scope>
    <source>
        <strain evidence="2">cv. Valencia</strain>
    </source>
</reference>
<dbReference type="EMBL" id="CM039175">
    <property type="protein sequence ID" value="KAH9739415.1"/>
    <property type="molecule type" value="Genomic_DNA"/>
</dbReference>
<comment type="caution">
    <text evidence="1">The sequence shown here is derived from an EMBL/GenBank/DDBJ whole genome shotgun (WGS) entry which is preliminary data.</text>
</comment>
<protein>
    <submittedName>
        <fullName evidence="1">DDT domain-containing protein</fullName>
    </submittedName>
</protein>
<keyword evidence="2" id="KW-1185">Reference proteome</keyword>
<organism evidence="1 2">
    <name type="scientific">Citrus sinensis</name>
    <name type="common">Sweet orange</name>
    <name type="synonym">Citrus aurantium var. sinensis</name>
    <dbReference type="NCBI Taxonomy" id="2711"/>
    <lineage>
        <taxon>Eukaryota</taxon>
        <taxon>Viridiplantae</taxon>
        <taxon>Streptophyta</taxon>
        <taxon>Embryophyta</taxon>
        <taxon>Tracheophyta</taxon>
        <taxon>Spermatophyta</taxon>
        <taxon>Magnoliopsida</taxon>
        <taxon>eudicotyledons</taxon>
        <taxon>Gunneridae</taxon>
        <taxon>Pentapetalae</taxon>
        <taxon>rosids</taxon>
        <taxon>malvids</taxon>
        <taxon>Sapindales</taxon>
        <taxon>Rutaceae</taxon>
        <taxon>Aurantioideae</taxon>
        <taxon>Citrus</taxon>
    </lineage>
</organism>
<accession>A0ACB8K3S5</accession>
<sequence length="618" mass="68241">MAVASSSVSKDKAAAAKKEKQKEPKRTNCPGVRLHHGRIYDSENGKTCHQCRQKTMDFVAACKIMKKDKYCPIKFCHKCLLNRYGEKAEDAALLDGWNCPRCRGICNCSLCMKKRGHQPTGQLVQAAKATGFSSVSEMLLIKGYDNLDQEKKIAKDVAALPKKSLTLKKESEAALSRKPGKENSFDRDCDSNLNSRNLSQTLNKEKSKKMKWEGLKEIPSINGDDGVSLRMKSPKKPRVSEEISEKEKFKVSEEVSRIDKPKEEGEKNEDGLGNLGGVKALNCVKNAGVGSNLEAVSESRGVNKCITEVPLPRSATLTTVAGAEIPPEDVGHALQFLEFCAAFGKVLDLKKGQAECIIRELMGGRSRRRGLGFPMVQIHIQLLSLVQKDMGEESPLSSTSGKHSWLQALSKCVSNSKCPLNDIPSNCFDCGGDGYHQLDGSKKLKLLNFLCDEALGTTALRNWIDDQNSEFVEKVKESREKFVAAKEKEKKLKQKLQDEVAKAIITNGAPLSISEHEAIVSEIKRKAAEAHSEMTEAKGMAFKKKQRSDAVRTEPIIKEDNGCAFWRLKGCNGGRAILVQEVNGTPDAVSPSEKWFAYDADQVPAVEKYLSSKREKML</sequence>
<evidence type="ECO:0000313" key="2">
    <source>
        <dbReference type="Proteomes" id="UP000829398"/>
    </source>
</evidence>
<evidence type="ECO:0000313" key="1">
    <source>
        <dbReference type="EMBL" id="KAH9739415.1"/>
    </source>
</evidence>
<gene>
    <name evidence="1" type="ORF">KPL71_019125</name>
</gene>